<accession>A0A6J5P8T0</accession>
<evidence type="ECO:0000313" key="1">
    <source>
        <dbReference type="EMBL" id="CAB4163954.1"/>
    </source>
</evidence>
<dbReference type="EMBL" id="LR797099">
    <property type="protein sequence ID" value="CAB4186964.1"/>
    <property type="molecule type" value="Genomic_DNA"/>
</dbReference>
<organism evidence="1">
    <name type="scientific">uncultured Caudovirales phage</name>
    <dbReference type="NCBI Taxonomy" id="2100421"/>
    <lineage>
        <taxon>Viruses</taxon>
        <taxon>Duplodnaviria</taxon>
        <taxon>Heunggongvirae</taxon>
        <taxon>Uroviricota</taxon>
        <taxon>Caudoviricetes</taxon>
        <taxon>Peduoviridae</taxon>
        <taxon>Maltschvirus</taxon>
        <taxon>Maltschvirus maltsch</taxon>
    </lineage>
</organism>
<reference evidence="1" key="1">
    <citation type="submission" date="2020-04" db="EMBL/GenBank/DDBJ databases">
        <authorList>
            <person name="Chiriac C."/>
            <person name="Salcher M."/>
            <person name="Ghai R."/>
            <person name="Kavagutti S V."/>
        </authorList>
    </citation>
    <scope>NUCLEOTIDE SEQUENCE</scope>
</reference>
<dbReference type="EMBL" id="LR796758">
    <property type="protein sequence ID" value="CAB4163954.1"/>
    <property type="molecule type" value="Genomic_DNA"/>
</dbReference>
<dbReference type="EMBL" id="LR797502">
    <property type="protein sequence ID" value="CAB4221308.1"/>
    <property type="molecule type" value="Genomic_DNA"/>
</dbReference>
<evidence type="ECO:0000313" key="4">
    <source>
        <dbReference type="EMBL" id="CAB4221308.1"/>
    </source>
</evidence>
<protein>
    <submittedName>
        <fullName evidence="1">Uncharacterized protein</fullName>
    </submittedName>
</protein>
<dbReference type="EMBL" id="LR796776">
    <property type="protein sequence ID" value="CAB4165806.1"/>
    <property type="molecule type" value="Genomic_DNA"/>
</dbReference>
<evidence type="ECO:0000313" key="3">
    <source>
        <dbReference type="EMBL" id="CAB4186964.1"/>
    </source>
</evidence>
<proteinExistence type="predicted"/>
<name>A0A6J5P8T0_9CAUD</name>
<sequence>MSLHLSKFVDRVRGFESRGIRDFTMSMTDAKDLHADITRLLIELQALREAAAARPREEIITVEASGGAF</sequence>
<evidence type="ECO:0000313" key="2">
    <source>
        <dbReference type="EMBL" id="CAB4165806.1"/>
    </source>
</evidence>
<gene>
    <name evidence="3" type="ORF">UFOVP1146_310</name>
    <name evidence="4" type="ORF">UFOVP1638_255</name>
    <name evidence="1" type="ORF">UFOVP812_223</name>
    <name evidence="2" type="ORF">UFOVP818_342</name>
</gene>